<comment type="caution">
    <text evidence="2">The sequence shown here is derived from an EMBL/GenBank/DDBJ whole genome shotgun (WGS) entry which is preliminary data.</text>
</comment>
<dbReference type="GO" id="GO:0051457">
    <property type="term" value="P:maintenance of protein location in nucleus"/>
    <property type="evidence" value="ECO:0007669"/>
    <property type="project" value="TreeGrafter"/>
</dbReference>
<dbReference type="GO" id="GO:0005737">
    <property type="term" value="C:cytoplasm"/>
    <property type="evidence" value="ECO:0007669"/>
    <property type="project" value="TreeGrafter"/>
</dbReference>
<accession>A0AAE0CP87</accession>
<proteinExistence type="predicted"/>
<feature type="compositionally biased region" description="Polar residues" evidence="1">
    <location>
        <begin position="8"/>
        <end position="24"/>
    </location>
</feature>
<dbReference type="GO" id="GO:0009639">
    <property type="term" value="P:response to red or far red light"/>
    <property type="evidence" value="ECO:0007669"/>
    <property type="project" value="InterPro"/>
</dbReference>
<feature type="region of interest" description="Disordered" evidence="1">
    <location>
        <begin position="78"/>
        <end position="97"/>
    </location>
</feature>
<organism evidence="2 3">
    <name type="scientific">Dipteronia dyeriana</name>
    <dbReference type="NCBI Taxonomy" id="168575"/>
    <lineage>
        <taxon>Eukaryota</taxon>
        <taxon>Viridiplantae</taxon>
        <taxon>Streptophyta</taxon>
        <taxon>Embryophyta</taxon>
        <taxon>Tracheophyta</taxon>
        <taxon>Spermatophyta</taxon>
        <taxon>Magnoliopsida</taxon>
        <taxon>eudicotyledons</taxon>
        <taxon>Gunneridae</taxon>
        <taxon>Pentapetalae</taxon>
        <taxon>rosids</taxon>
        <taxon>malvids</taxon>
        <taxon>Sapindales</taxon>
        <taxon>Sapindaceae</taxon>
        <taxon>Hippocastanoideae</taxon>
        <taxon>Acereae</taxon>
        <taxon>Dipteronia</taxon>
    </lineage>
</organism>
<sequence length="259" mass="28829">MEEDNVDPSRTSSSSLRATEQRTGNVVLNKKRKLRADLLGLPVAKHKCWNESLPLKSLEVEDIDATIIKVTAKGGDFDEGSKYESANDSNSVEESFDSAMSGYGESKFESENGITRSYQRLSSSSKNWSFCSFKDSSYSSDSTSMTEGVVDKQQTAFVGEEHPPSHHVDGLHSAENFDDPPIGYGSHNIHDLLYPGYGNDTEDQYTGEEIEDILHLNVVNPSSFVLSSGRWGVNQESEIGKRKPTIDQEFEQYFSMLML</sequence>
<name>A0AAE0CP87_9ROSI</name>
<dbReference type="Proteomes" id="UP001280121">
    <property type="component" value="Unassembled WGS sequence"/>
</dbReference>
<protein>
    <submittedName>
        <fullName evidence="2">Uncharacterized protein</fullName>
    </submittedName>
</protein>
<evidence type="ECO:0000313" key="3">
    <source>
        <dbReference type="Proteomes" id="UP001280121"/>
    </source>
</evidence>
<keyword evidence="3" id="KW-1185">Reference proteome</keyword>
<feature type="region of interest" description="Disordered" evidence="1">
    <location>
        <begin position="1"/>
        <end position="24"/>
    </location>
</feature>
<dbReference type="PANTHER" id="PTHR37723:SF1">
    <property type="entry name" value="PROTEIN FAR-RED-ELONGATED HYPOCOTYL 1-LIKE"/>
    <property type="match status" value="1"/>
</dbReference>
<feature type="compositionally biased region" description="Polar residues" evidence="1">
    <location>
        <begin position="84"/>
        <end position="93"/>
    </location>
</feature>
<reference evidence="2" key="1">
    <citation type="journal article" date="2023" name="Plant J.">
        <title>Genome sequences and population genomics provide insights into the demographic history, inbreeding, and mutation load of two 'living fossil' tree species of Dipteronia.</title>
        <authorList>
            <person name="Feng Y."/>
            <person name="Comes H.P."/>
            <person name="Chen J."/>
            <person name="Zhu S."/>
            <person name="Lu R."/>
            <person name="Zhang X."/>
            <person name="Li P."/>
            <person name="Qiu J."/>
            <person name="Olsen K.M."/>
            <person name="Qiu Y."/>
        </authorList>
    </citation>
    <scope>NUCLEOTIDE SEQUENCE</scope>
    <source>
        <strain evidence="2">KIB01</strain>
    </source>
</reference>
<evidence type="ECO:0000256" key="1">
    <source>
        <dbReference type="SAM" id="MobiDB-lite"/>
    </source>
</evidence>
<dbReference type="GO" id="GO:0016607">
    <property type="term" value="C:nuclear speck"/>
    <property type="evidence" value="ECO:0007669"/>
    <property type="project" value="TreeGrafter"/>
</dbReference>
<dbReference type="InterPro" id="IPR037766">
    <property type="entry name" value="FHY1"/>
</dbReference>
<dbReference type="PANTHER" id="PTHR37723">
    <property type="entry name" value="PROTEIN FAR-RED ELONGATED HYPOCOTYL 1"/>
    <property type="match status" value="1"/>
</dbReference>
<dbReference type="AlphaFoldDB" id="A0AAE0CP87"/>
<evidence type="ECO:0000313" key="2">
    <source>
        <dbReference type="EMBL" id="KAK2657838.1"/>
    </source>
</evidence>
<dbReference type="EMBL" id="JANJYI010000003">
    <property type="protein sequence ID" value="KAK2657838.1"/>
    <property type="molecule type" value="Genomic_DNA"/>
</dbReference>
<gene>
    <name evidence="2" type="ORF">Ddye_010890</name>
</gene>
<dbReference type="GO" id="GO:0061608">
    <property type="term" value="F:nuclear import signal receptor activity"/>
    <property type="evidence" value="ECO:0007669"/>
    <property type="project" value="TreeGrafter"/>
</dbReference>